<dbReference type="AlphaFoldDB" id="A0AAN7W7G2"/>
<dbReference type="EMBL" id="JAVRQU010000013">
    <property type="protein sequence ID" value="KAK5695769.1"/>
    <property type="molecule type" value="Genomic_DNA"/>
</dbReference>
<evidence type="ECO:0000256" key="1">
    <source>
        <dbReference type="SAM" id="SignalP"/>
    </source>
</evidence>
<comment type="caution">
    <text evidence="3">The sequence shown here is derived from an EMBL/GenBank/DDBJ whole genome shotgun (WGS) entry which is preliminary data.</text>
</comment>
<gene>
    <name evidence="3" type="ORF">LTR97_008189</name>
</gene>
<name>A0AAN7W7G2_9PEZI</name>
<organism evidence="3 4">
    <name type="scientific">Elasticomyces elasticus</name>
    <dbReference type="NCBI Taxonomy" id="574655"/>
    <lineage>
        <taxon>Eukaryota</taxon>
        <taxon>Fungi</taxon>
        <taxon>Dikarya</taxon>
        <taxon>Ascomycota</taxon>
        <taxon>Pezizomycotina</taxon>
        <taxon>Dothideomycetes</taxon>
        <taxon>Dothideomycetidae</taxon>
        <taxon>Mycosphaerellales</taxon>
        <taxon>Teratosphaeriaceae</taxon>
        <taxon>Elasticomyces</taxon>
    </lineage>
</organism>
<protein>
    <recommendedName>
        <fullName evidence="2">Killer toxin Kp4 domain-containing protein</fullName>
    </recommendedName>
</protein>
<dbReference type="Gene3D" id="3.30.430.10">
    <property type="entry name" value="Killer Toxin P4, subunit A"/>
    <property type="match status" value="1"/>
</dbReference>
<dbReference type="Pfam" id="PF09044">
    <property type="entry name" value="Kp4"/>
    <property type="match status" value="1"/>
</dbReference>
<keyword evidence="1" id="KW-0732">Signal</keyword>
<dbReference type="InterPro" id="IPR015131">
    <property type="entry name" value="Killer_tox_Kp4"/>
</dbReference>
<accession>A0AAN7W7G2</accession>
<feature type="signal peptide" evidence="1">
    <location>
        <begin position="1"/>
        <end position="21"/>
    </location>
</feature>
<dbReference type="Proteomes" id="UP001310594">
    <property type="component" value="Unassembled WGS sequence"/>
</dbReference>
<dbReference type="GO" id="GO:0005576">
    <property type="term" value="C:extracellular region"/>
    <property type="evidence" value="ECO:0007669"/>
    <property type="project" value="InterPro"/>
</dbReference>
<evidence type="ECO:0000259" key="2">
    <source>
        <dbReference type="Pfam" id="PF09044"/>
    </source>
</evidence>
<proteinExistence type="predicted"/>
<reference evidence="3" key="1">
    <citation type="submission" date="2023-08" db="EMBL/GenBank/DDBJ databases">
        <title>Black Yeasts Isolated from many extreme environments.</title>
        <authorList>
            <person name="Coleine C."/>
            <person name="Stajich J.E."/>
            <person name="Selbmann L."/>
        </authorList>
    </citation>
    <scope>NUCLEOTIDE SEQUENCE</scope>
    <source>
        <strain evidence="3">CCFEE 5810</strain>
    </source>
</reference>
<dbReference type="SUPFAM" id="SSF55221">
    <property type="entry name" value="Yeast killer toxins"/>
    <property type="match status" value="1"/>
</dbReference>
<evidence type="ECO:0000313" key="4">
    <source>
        <dbReference type="Proteomes" id="UP001310594"/>
    </source>
</evidence>
<feature type="chain" id="PRO_5043034629" description="Killer toxin Kp4 domain-containing protein" evidence="1">
    <location>
        <begin position="22"/>
        <end position="157"/>
    </location>
</feature>
<evidence type="ECO:0000313" key="3">
    <source>
        <dbReference type="EMBL" id="KAK5695769.1"/>
    </source>
</evidence>
<feature type="domain" description="Killer toxin Kp4" evidence="2">
    <location>
        <begin position="10"/>
        <end position="146"/>
    </location>
</feature>
<dbReference type="InterPro" id="IPR011329">
    <property type="entry name" value="Killer_tox_Kp4/SMK"/>
</dbReference>
<sequence>MPSITTIMQMVVATLATSCAADGINCHGSSACAAFQKNDGSGATYTNPNVVVRLVNFIKTVDDNRMYENGQHIACLPGLYNINDGGEVNGAICAFLQSTTNGMRGNDLKVIAQDLQDHGCRGCGSVPTGYPETNDVNGGMLTFNFVNDNTGNCDGVC</sequence>